<feature type="disulfide bond" evidence="6">
    <location>
        <begin position="443"/>
        <end position="452"/>
    </location>
</feature>
<dbReference type="InterPro" id="IPR018097">
    <property type="entry name" value="EGF_Ca-bd_CS"/>
</dbReference>
<keyword evidence="5" id="KW-0325">Glycoprotein</keyword>
<evidence type="ECO:0000313" key="11">
    <source>
        <dbReference type="Proteomes" id="UP001497382"/>
    </source>
</evidence>
<dbReference type="GO" id="GO:0007219">
    <property type="term" value="P:Notch signaling pathway"/>
    <property type="evidence" value="ECO:0007669"/>
    <property type="project" value="TreeGrafter"/>
</dbReference>
<dbReference type="PANTHER" id="PTHR12916">
    <property type="entry name" value="CYTOCHROME C OXIDASE POLYPEPTIDE VIC-2"/>
    <property type="match status" value="1"/>
</dbReference>
<feature type="domain" description="EGF-like" evidence="9">
    <location>
        <begin position="922"/>
        <end position="954"/>
    </location>
</feature>
<dbReference type="PROSITE" id="PS00022">
    <property type="entry name" value="EGF_1"/>
    <property type="match status" value="10"/>
</dbReference>
<proteinExistence type="predicted"/>
<dbReference type="SUPFAM" id="SSF57196">
    <property type="entry name" value="EGF/Laminin"/>
    <property type="match status" value="25"/>
</dbReference>
<feature type="domain" description="EGF-like" evidence="9">
    <location>
        <begin position="345"/>
        <end position="381"/>
    </location>
</feature>
<feature type="domain" description="EGF-like" evidence="9">
    <location>
        <begin position="274"/>
        <end position="309"/>
    </location>
</feature>
<evidence type="ECO:0000259" key="9">
    <source>
        <dbReference type="PROSITE" id="PS50026"/>
    </source>
</evidence>
<feature type="disulfide bond" evidence="6">
    <location>
        <begin position="371"/>
        <end position="380"/>
    </location>
</feature>
<dbReference type="Gene3D" id="2.90.20.10">
    <property type="entry name" value="Plasmodium vivax P25 domain"/>
    <property type="match status" value="1"/>
</dbReference>
<evidence type="ECO:0000256" key="8">
    <source>
        <dbReference type="SAM" id="SignalP"/>
    </source>
</evidence>
<feature type="disulfide bond" evidence="6">
    <location>
        <begin position="191"/>
        <end position="200"/>
    </location>
</feature>
<dbReference type="SUPFAM" id="SSF57184">
    <property type="entry name" value="Growth factor receptor domain"/>
    <property type="match status" value="1"/>
</dbReference>
<feature type="disulfide bond" evidence="6">
    <location>
        <begin position="155"/>
        <end position="164"/>
    </location>
</feature>
<name>A0AAV2AGL1_9ARAC</name>
<feature type="domain" description="EGF-like" evidence="9">
    <location>
        <begin position="382"/>
        <end position="414"/>
    </location>
</feature>
<dbReference type="InterPro" id="IPR001881">
    <property type="entry name" value="EGF-like_Ca-bd_dom"/>
</dbReference>
<feature type="disulfide bond" evidence="6">
    <location>
        <begin position="1019"/>
        <end position="1028"/>
    </location>
</feature>
<feature type="domain" description="EGF-like" evidence="9">
    <location>
        <begin position="237"/>
        <end position="273"/>
    </location>
</feature>
<feature type="disulfide bond" evidence="6">
    <location>
        <begin position="839"/>
        <end position="848"/>
    </location>
</feature>
<feature type="disulfide bond" evidence="6">
    <location>
        <begin position="263"/>
        <end position="272"/>
    </location>
</feature>
<dbReference type="Gene3D" id="2.10.25.10">
    <property type="entry name" value="Laminin"/>
    <property type="match status" value="25"/>
</dbReference>
<gene>
    <name evidence="10" type="ORF">LARSCL_LOCUS12282</name>
</gene>
<evidence type="ECO:0000256" key="3">
    <source>
        <dbReference type="ARBA" id="ARBA00022737"/>
    </source>
</evidence>
<feature type="disulfide bond" evidence="6">
    <location>
        <begin position="731"/>
        <end position="740"/>
    </location>
</feature>
<dbReference type="EMBL" id="CAXIEN010000161">
    <property type="protein sequence ID" value="CAL1282842.1"/>
    <property type="molecule type" value="Genomic_DNA"/>
</dbReference>
<feature type="domain" description="EGF-like" evidence="9">
    <location>
        <begin position="814"/>
        <end position="849"/>
    </location>
</feature>
<dbReference type="PROSITE" id="PS01187">
    <property type="entry name" value="EGF_CA"/>
    <property type="match status" value="1"/>
</dbReference>
<keyword evidence="4 6" id="KW-1015">Disulfide bond</keyword>
<keyword evidence="7" id="KW-0812">Transmembrane</keyword>
<keyword evidence="7" id="KW-0472">Membrane</keyword>
<feature type="disulfide bond" evidence="6">
    <location>
        <begin position="299"/>
        <end position="308"/>
    </location>
</feature>
<feature type="domain" description="EGF-like" evidence="9">
    <location>
        <begin position="1758"/>
        <end position="1797"/>
    </location>
</feature>
<evidence type="ECO:0000256" key="6">
    <source>
        <dbReference type="PROSITE-ProRule" id="PRU00076"/>
    </source>
</evidence>
<feature type="domain" description="EGF-like" evidence="9">
    <location>
        <begin position="526"/>
        <end position="558"/>
    </location>
</feature>
<dbReference type="InterPro" id="IPR013032">
    <property type="entry name" value="EGF-like_CS"/>
</dbReference>
<feature type="chain" id="PRO_5044021857" description="EGF-like domain-containing protein" evidence="8">
    <location>
        <begin position="24"/>
        <end position="1906"/>
    </location>
</feature>
<dbReference type="Proteomes" id="UP001497382">
    <property type="component" value="Unassembled WGS sequence"/>
</dbReference>
<feature type="domain" description="EGF-like" evidence="9">
    <location>
        <begin position="310"/>
        <end position="342"/>
    </location>
</feature>
<keyword evidence="3" id="KW-0677">Repeat</keyword>
<feature type="domain" description="EGF-like" evidence="9">
    <location>
        <begin position="885"/>
        <end position="921"/>
    </location>
</feature>
<feature type="disulfide bond" evidence="6">
    <location>
        <begin position="983"/>
        <end position="992"/>
    </location>
</feature>
<sequence length="1906" mass="209755">MMRNTLVILTCFVLSLYFVYINADLNLQENDINEIRNLQQNIDAYSFADQDIHPPLRAGCSCTNGECVNEGGKEVCKCPPGYGNYTNSYCKACECGPNEICIGKNTGWFSTEMICFCDTGYVEKNGKCLADPCSSNPCKNGGSCKVSGSNFTCSCVKPYAGLTCETNPCTPNPCQNEGTCSVVGQDLKCSCKSPFKGKLCEIGSCPSNPCQNGGKCSMDGKNLKCECNPPFKGKNCEIGPCTSNPCQNKGICTVKGQSFKCECPKPYKGEKCEISPCTLNPCQNKGKCKVDKENFKCECEKPYKGNLCQDGPCSSNPCQNNGACIVDGLEFQCKCKQPFKGKNCEIGPCSSNPCLNNGKCKVVGMNYQCDCLSPFEGKQCQKGPCTSNPCQNKGKCTVKGQNFKCECPKPYKGEKCEISPCTTNPCENKGKCKVDKENFNCECEKPYKGNLCQDGPCSSNPCQNNGDCVVDGIGFQCKCKQPFKGENCEIGPCSSNPCLNNGKCKVVGMNYQCDCPSPYEGKQCEKGPCASNPCQNKGTCAVKGQSFKCECPKPYQGEKCEISPCTSNPCKNKGKCKVDKENFKCECEKPYKGNLCQDGPCSSNPCQNKGDCVVDGIGFQCKCKQPFKGKNCEIGPCSSNPCLNNGNCKVVGMNYQCDCPLPYKGNQCEKDLCTSSPCFNKGNCTIKGNSFKCACKSPYFGDTCEKDPCSSSPCRNGGTCKIKGNIYSCDCPQDYVGDKCQYDCNCKNGKCLITSDKDVVCECLPEYGQNSGVCEACNCGTGANCTFESGFLGFGETKYCLCPDGSKLKEQHCEDPCKSNPCLNNGKCKVEGKKFKCECTPPYTGPTCKDDICTKNPCLNGGACKINATSFQCKCKIPYSGKLCEEDPCTKNPCQNSGTCRLKDNSSKCDCKPPYFGDKCEKDPCTKNPCQNGGTCRLKDNSSKCDCKSPYFGDKCEKDPCTKNPCQNGGTCQLKDNSSKCDCKPPYFGDKCEKDPCTKNPCQNGGTCQLKDNSSKCDCKPPYFGDKCEKEISTPPTETTTHSTKTTVPSFSTTKTLLTTSPLMSTSWTNTTADIFTEEINMTTSEPSNFTYNFNWTTSEPSNFTEDFNKTTFEPSNFTIEFNRTTYEPSNFTIEFNRTTYEPSNFTFDFNETTYEPQNFTYDVNMTSYEPYNITNENSTSETTPFIFTTSVPITTKKPGVCDDNPCQNGGTCREEKGIAKCVCPPHYAGEKCTDVLWCIEGEGKELCQGGGCTFDFQSKLGRCTCPDDKYYNYERKKCEVVDRCPFISKKCNKENNEVCKNGECQCKDDFKIDSDSKCVPNFCALNPCKENEDCEDIENDPGYVKCKCKEGYIFNGGYCMEDNVCSIPSKLKCQQICDIDTQSCDCYSGFILQLDNKTCVRENSTKLCSMDCGVGTCVEMKGSDSCLCPPTHVFNGTSCIDLCTANQIPEGLCPDNACVLDKEMVFKCKCDGKFNYDENGFTCRRKHMCTEGGGKETCKKRNAICMEDFSHPDGFICKCEGGLGEDTDGTCKRKCDLPSQKEKCRRKGAVCDMDGFDAICRCPPLLTFKPDGRCSDFVNASYSGEILLALERYSSKKLLSPSSQAETQGESINIDLIRHDLRESMHVLYGEKYQFADVLNCRIENKKLKCLVELQFQSDPQDQVKLIVDSHSCFSVDNKTCFIPPKLLIEKESQKAGTFIVTDPCSKIISKDYCGRDTECKRKTGLSFECACTKGLESYSSYKPLNDPNTVIHLCEDIDECKEKTACPNTTKCFNIFRSYECMCIKGFKPPAENSDIKQSGCIDVCNPNPCKHGKCEISGNVYGCKCDAGYNGFDCNEVIINTAEDKGMKAALVALSVLVVPLILLSAFMICQYRILKKRAFKSNYLDDQSSTISLQPMRSRTGY</sequence>
<comment type="caution">
    <text evidence="6">Lacks conserved residue(s) required for the propagation of feature annotation.</text>
</comment>
<dbReference type="Pfam" id="PF07645">
    <property type="entry name" value="EGF_CA"/>
    <property type="match status" value="1"/>
</dbReference>
<feature type="signal peptide" evidence="8">
    <location>
        <begin position="1"/>
        <end position="23"/>
    </location>
</feature>
<feature type="disulfide bond" evidence="6">
    <location>
        <begin position="1828"/>
        <end position="1837"/>
    </location>
</feature>
<evidence type="ECO:0000256" key="7">
    <source>
        <dbReference type="SAM" id="Phobius"/>
    </source>
</evidence>
<feature type="disulfide bond" evidence="6">
    <location>
        <begin position="515"/>
        <end position="524"/>
    </location>
</feature>
<protein>
    <recommendedName>
        <fullName evidence="9">EGF-like domain-containing protein</fullName>
    </recommendedName>
</protein>
<feature type="domain" description="EGF-like" evidence="9">
    <location>
        <begin position="561"/>
        <end position="597"/>
    </location>
</feature>
<reference evidence="10 11" key="1">
    <citation type="submission" date="2024-04" db="EMBL/GenBank/DDBJ databases">
        <authorList>
            <person name="Rising A."/>
            <person name="Reimegard J."/>
            <person name="Sonavane S."/>
            <person name="Akerstrom W."/>
            <person name="Nylinder S."/>
            <person name="Hedman E."/>
            <person name="Kallberg Y."/>
        </authorList>
    </citation>
    <scope>NUCLEOTIDE SEQUENCE [LARGE SCALE GENOMIC DNA]</scope>
</reference>
<feature type="domain" description="EGF-like" evidence="9">
    <location>
        <begin position="850"/>
        <end position="882"/>
    </location>
</feature>
<evidence type="ECO:0000256" key="5">
    <source>
        <dbReference type="ARBA" id="ARBA00023180"/>
    </source>
</evidence>
<keyword evidence="1 6" id="KW-0245">EGF-like domain</keyword>
<feature type="domain" description="EGF-like" evidence="9">
    <location>
        <begin position="705"/>
        <end position="741"/>
    </location>
</feature>
<feature type="transmembrane region" description="Helical" evidence="7">
    <location>
        <begin position="1852"/>
        <end position="1873"/>
    </location>
</feature>
<dbReference type="Pfam" id="PF00008">
    <property type="entry name" value="EGF"/>
    <property type="match status" value="7"/>
</dbReference>
<feature type="disulfide bond" evidence="6">
    <location>
        <begin position="1224"/>
        <end position="1233"/>
    </location>
</feature>
<keyword evidence="7" id="KW-1133">Transmembrane helix</keyword>
<dbReference type="SMART" id="SM00179">
    <property type="entry name" value="EGF_CA"/>
    <property type="match status" value="22"/>
</dbReference>
<feature type="domain" description="EGF-like" evidence="9">
    <location>
        <begin position="1320"/>
        <end position="1361"/>
    </location>
</feature>
<dbReference type="InterPro" id="IPR049883">
    <property type="entry name" value="NOTCH1_EGF-like"/>
</dbReference>
<dbReference type="Pfam" id="PF12661">
    <property type="entry name" value="hEGF"/>
    <property type="match status" value="1"/>
</dbReference>
<evidence type="ECO:0000313" key="10">
    <source>
        <dbReference type="EMBL" id="CAL1282842.1"/>
    </source>
</evidence>
<feature type="disulfide bond" evidence="6">
    <location>
        <begin position="659"/>
        <end position="668"/>
    </location>
</feature>
<dbReference type="PROSITE" id="PS01186">
    <property type="entry name" value="EGF_2"/>
    <property type="match status" value="9"/>
</dbReference>
<feature type="domain" description="EGF-like" evidence="9">
    <location>
        <begin position="129"/>
        <end position="165"/>
    </location>
</feature>
<dbReference type="InterPro" id="IPR009030">
    <property type="entry name" value="Growth_fac_rcpt_cys_sf"/>
</dbReference>
<evidence type="ECO:0000256" key="1">
    <source>
        <dbReference type="ARBA" id="ARBA00022536"/>
    </source>
</evidence>
<dbReference type="PANTHER" id="PTHR12916:SF4">
    <property type="entry name" value="UNINFLATABLE, ISOFORM C"/>
    <property type="match status" value="1"/>
</dbReference>
<organism evidence="10 11">
    <name type="scientific">Larinioides sclopetarius</name>
    <dbReference type="NCBI Taxonomy" id="280406"/>
    <lineage>
        <taxon>Eukaryota</taxon>
        <taxon>Metazoa</taxon>
        <taxon>Ecdysozoa</taxon>
        <taxon>Arthropoda</taxon>
        <taxon>Chelicerata</taxon>
        <taxon>Arachnida</taxon>
        <taxon>Araneae</taxon>
        <taxon>Araneomorphae</taxon>
        <taxon>Entelegynae</taxon>
        <taxon>Araneoidea</taxon>
        <taxon>Araneidae</taxon>
        <taxon>Larinioides</taxon>
    </lineage>
</organism>
<dbReference type="InterPro" id="IPR000152">
    <property type="entry name" value="EGF-type_Asp/Asn_hydroxyl_site"/>
</dbReference>
<dbReference type="GO" id="GO:0005112">
    <property type="term" value="F:Notch binding"/>
    <property type="evidence" value="ECO:0007669"/>
    <property type="project" value="TreeGrafter"/>
</dbReference>
<feature type="domain" description="EGF-like" evidence="9">
    <location>
        <begin position="633"/>
        <end position="669"/>
    </location>
</feature>
<feature type="domain" description="EGF-like" evidence="9">
    <location>
        <begin position="957"/>
        <end position="993"/>
    </location>
</feature>
<accession>A0AAV2AGL1</accession>
<feature type="domain" description="EGF-like" evidence="9">
    <location>
        <begin position="417"/>
        <end position="453"/>
    </location>
</feature>
<feature type="domain" description="EGF-like" evidence="9">
    <location>
        <begin position="670"/>
        <end position="702"/>
    </location>
</feature>
<feature type="domain" description="EGF-like" evidence="9">
    <location>
        <begin position="1804"/>
        <end position="1838"/>
    </location>
</feature>
<feature type="disulfide bond" evidence="6">
    <location>
        <begin position="1807"/>
        <end position="1817"/>
    </location>
</feature>
<feature type="domain" description="EGF-like" evidence="9">
    <location>
        <begin position="1198"/>
        <end position="1234"/>
    </location>
</feature>
<comment type="caution">
    <text evidence="10">The sequence shown here is derived from an EMBL/GenBank/DDBJ whole genome shotgun (WGS) entry which is preliminary data.</text>
</comment>
<feature type="disulfide bond" evidence="6">
    <location>
        <begin position="587"/>
        <end position="596"/>
    </location>
</feature>
<evidence type="ECO:0000256" key="4">
    <source>
        <dbReference type="ARBA" id="ARBA00023157"/>
    </source>
</evidence>
<feature type="domain" description="EGF-like" evidence="9">
    <location>
        <begin position="994"/>
        <end position="1029"/>
    </location>
</feature>
<dbReference type="GO" id="GO:0005509">
    <property type="term" value="F:calcium ion binding"/>
    <property type="evidence" value="ECO:0007669"/>
    <property type="project" value="InterPro"/>
</dbReference>
<feature type="domain" description="EGF-like" evidence="9">
    <location>
        <begin position="166"/>
        <end position="201"/>
    </location>
</feature>
<dbReference type="Pfam" id="PF25024">
    <property type="entry name" value="EGF_TEN"/>
    <property type="match status" value="2"/>
</dbReference>
<evidence type="ECO:0000256" key="2">
    <source>
        <dbReference type="ARBA" id="ARBA00022729"/>
    </source>
</evidence>
<feature type="domain" description="EGF-like" evidence="9">
    <location>
        <begin position="454"/>
        <end position="486"/>
    </location>
</feature>
<dbReference type="SMART" id="SM00181">
    <property type="entry name" value="EGF"/>
    <property type="match status" value="37"/>
</dbReference>
<dbReference type="PROSITE" id="PS50026">
    <property type="entry name" value="EGF_3"/>
    <property type="match status" value="25"/>
</dbReference>
<keyword evidence="2 8" id="KW-0732">Signal</keyword>
<dbReference type="FunFam" id="2.10.25.10:FF:000321">
    <property type="entry name" value="Protein delta homolog 1"/>
    <property type="match status" value="1"/>
</dbReference>
<feature type="domain" description="EGF-like" evidence="9">
    <location>
        <begin position="489"/>
        <end position="525"/>
    </location>
</feature>
<dbReference type="CDD" id="cd00054">
    <property type="entry name" value="EGF_CA"/>
    <property type="match status" value="2"/>
</dbReference>
<keyword evidence="11" id="KW-1185">Reference proteome</keyword>
<dbReference type="FunFam" id="2.10.25.10:FF:000095">
    <property type="entry name" value="Notch, isoform B"/>
    <property type="match status" value="1"/>
</dbReference>
<feature type="disulfide bond" evidence="6">
    <location>
        <begin position="911"/>
        <end position="920"/>
    </location>
</feature>
<dbReference type="InterPro" id="IPR000742">
    <property type="entry name" value="EGF"/>
</dbReference>
<dbReference type="PROSITE" id="PS00010">
    <property type="entry name" value="ASX_HYDROXYL"/>
    <property type="match status" value="1"/>
</dbReference>